<dbReference type="PANTHER" id="PTHR42923:SF47">
    <property type="entry name" value="BLR3003 PROTEIN"/>
    <property type="match status" value="1"/>
</dbReference>
<feature type="domain" description="Amine oxidase" evidence="1">
    <location>
        <begin position="15"/>
        <end position="431"/>
    </location>
</feature>
<evidence type="ECO:0000313" key="3">
    <source>
        <dbReference type="Proteomes" id="UP000294914"/>
    </source>
</evidence>
<dbReference type="InterPro" id="IPR002937">
    <property type="entry name" value="Amino_oxidase"/>
</dbReference>
<proteinExistence type="predicted"/>
<dbReference type="Proteomes" id="UP000294914">
    <property type="component" value="Unassembled WGS sequence"/>
</dbReference>
<dbReference type="AlphaFoldDB" id="A0A4R8IQ10"/>
<dbReference type="InterPro" id="IPR017830">
    <property type="entry name" value="SQase_HpnE"/>
</dbReference>
<protein>
    <submittedName>
        <fullName evidence="2">Squalene-associated FAD-dependent desaturase</fullName>
    </submittedName>
</protein>
<reference evidence="2 3" key="1">
    <citation type="submission" date="2019-03" db="EMBL/GenBank/DDBJ databases">
        <title>Genomic Encyclopedia of Type Strains, Phase IV (KMG-IV): sequencing the most valuable type-strain genomes for metagenomic binning, comparative biology and taxonomic classification.</title>
        <authorList>
            <person name="Goeker M."/>
        </authorList>
    </citation>
    <scope>NUCLEOTIDE SEQUENCE [LARGE SCALE GENOMIC DNA]</scope>
    <source>
        <strain evidence="2 3">DSM 16326</strain>
    </source>
</reference>
<dbReference type="RefSeq" id="WP_166668772.1">
    <property type="nucleotide sequence ID" value="NZ_SOQX01000002.1"/>
</dbReference>
<sequence>MRRGESVIIVGAGWAGLAAAVRLAGLGHRPLLLESARQPGGRARKVAFADHAVDNGQHLFLGAYHRTLALLQQIGVPESAFERRHLHLLVCNSHGTGLELRAPRLPAPLHLLGALLGARGLSYASRRQALKFGWRLWRNRLGGDTDQSLLALLQQTGQPPELIHKFWNPLCLAVMNTPLAESSAALFVNVLRDAFLHQRRDSDLLYARRDLGTLFNEPAMQYIEQQGGEVRLGQRVSQLLIDDQQIKGVRTAAGELHADQIILAVPPHAVSALSQAQPALASLQQQCEAFTYEPICTVYLQYPARVQLPQPMLGLLGGLGQWVFDRGIYDQPGLLAVVLSSQGEHLQLDNPQLIERLAQELAALFPDWPAHEQAYVLREKRATFASRVGINAQRPDHRTAVSGLWLAGDYTRTGYPATLEGAVRSGVQCAALAHQALPNPEQDTSP</sequence>
<dbReference type="SUPFAM" id="SSF51905">
    <property type="entry name" value="FAD/NAD(P)-binding domain"/>
    <property type="match status" value="1"/>
</dbReference>
<dbReference type="PANTHER" id="PTHR42923">
    <property type="entry name" value="PROTOPORPHYRINOGEN OXIDASE"/>
    <property type="match status" value="1"/>
</dbReference>
<accession>A0A4R8IQ10</accession>
<gene>
    <name evidence="2" type="ORF">EDC23_1013</name>
</gene>
<dbReference type="PRINTS" id="PR00368">
    <property type="entry name" value="FADPNR"/>
</dbReference>
<comment type="caution">
    <text evidence="2">The sequence shown here is derived from an EMBL/GenBank/DDBJ whole genome shotgun (WGS) entry which is preliminary data.</text>
</comment>
<keyword evidence="3" id="KW-1185">Reference proteome</keyword>
<name>A0A4R8IQ10_9GAMM</name>
<dbReference type="EMBL" id="SOQX01000002">
    <property type="protein sequence ID" value="TDY02638.1"/>
    <property type="molecule type" value="Genomic_DNA"/>
</dbReference>
<dbReference type="NCBIfam" id="TIGR03467">
    <property type="entry name" value="HpnE"/>
    <property type="match status" value="1"/>
</dbReference>
<dbReference type="InterPro" id="IPR050464">
    <property type="entry name" value="Zeta_carotene_desat/Oxidored"/>
</dbReference>
<dbReference type="Pfam" id="PF01593">
    <property type="entry name" value="Amino_oxidase"/>
    <property type="match status" value="1"/>
</dbReference>
<evidence type="ECO:0000259" key="1">
    <source>
        <dbReference type="Pfam" id="PF01593"/>
    </source>
</evidence>
<dbReference type="InterPro" id="IPR036188">
    <property type="entry name" value="FAD/NAD-bd_sf"/>
</dbReference>
<organism evidence="2 3">
    <name type="scientific">Thiohalophilus thiocyanatoxydans</name>
    <dbReference type="NCBI Taxonomy" id="381308"/>
    <lineage>
        <taxon>Bacteria</taxon>
        <taxon>Pseudomonadati</taxon>
        <taxon>Pseudomonadota</taxon>
        <taxon>Gammaproteobacteria</taxon>
        <taxon>Thiohalomonadales</taxon>
        <taxon>Thiohalophilaceae</taxon>
        <taxon>Thiohalophilus</taxon>
    </lineage>
</organism>
<dbReference type="Gene3D" id="3.50.50.60">
    <property type="entry name" value="FAD/NAD(P)-binding domain"/>
    <property type="match status" value="1"/>
</dbReference>
<dbReference type="GO" id="GO:0016491">
    <property type="term" value="F:oxidoreductase activity"/>
    <property type="evidence" value="ECO:0007669"/>
    <property type="project" value="InterPro"/>
</dbReference>
<evidence type="ECO:0000313" key="2">
    <source>
        <dbReference type="EMBL" id="TDY02638.1"/>
    </source>
</evidence>